<gene>
    <name evidence="3" type="primary">LOC104716036</name>
</gene>
<evidence type="ECO:0000259" key="1">
    <source>
        <dbReference type="SMART" id="SM00256"/>
    </source>
</evidence>
<dbReference type="SMART" id="SM00256">
    <property type="entry name" value="FBOX"/>
    <property type="match status" value="1"/>
</dbReference>
<name>A0ABM0TUJ4_CAMSA</name>
<reference evidence="3" key="2">
    <citation type="submission" date="2025-08" db="UniProtKB">
        <authorList>
            <consortium name="RefSeq"/>
        </authorList>
    </citation>
    <scope>IDENTIFICATION</scope>
    <source>
        <tissue evidence="3">Leaf</tissue>
    </source>
</reference>
<organism evidence="2 3">
    <name type="scientific">Camelina sativa</name>
    <name type="common">False flax</name>
    <name type="synonym">Myagrum sativum</name>
    <dbReference type="NCBI Taxonomy" id="90675"/>
    <lineage>
        <taxon>Eukaryota</taxon>
        <taxon>Viridiplantae</taxon>
        <taxon>Streptophyta</taxon>
        <taxon>Embryophyta</taxon>
        <taxon>Tracheophyta</taxon>
        <taxon>Spermatophyta</taxon>
        <taxon>Magnoliopsida</taxon>
        <taxon>eudicotyledons</taxon>
        <taxon>Gunneridae</taxon>
        <taxon>Pentapetalae</taxon>
        <taxon>rosids</taxon>
        <taxon>malvids</taxon>
        <taxon>Brassicales</taxon>
        <taxon>Brassicaceae</taxon>
        <taxon>Camelineae</taxon>
        <taxon>Camelina</taxon>
    </lineage>
</organism>
<dbReference type="InterPro" id="IPR017451">
    <property type="entry name" value="F-box-assoc_interact_dom"/>
</dbReference>
<keyword evidence="2" id="KW-1185">Reference proteome</keyword>
<dbReference type="Gene3D" id="1.20.1280.50">
    <property type="match status" value="1"/>
</dbReference>
<dbReference type="Pfam" id="PF00646">
    <property type="entry name" value="F-box"/>
    <property type="match status" value="1"/>
</dbReference>
<feature type="domain" description="F-box" evidence="1">
    <location>
        <begin position="33"/>
        <end position="73"/>
    </location>
</feature>
<reference evidence="2" key="1">
    <citation type="journal article" date="2014" name="Nat. Commun.">
        <title>The emerging biofuel crop Camelina sativa retains a highly undifferentiated hexaploid genome structure.</title>
        <authorList>
            <person name="Kagale S."/>
            <person name="Koh C."/>
            <person name="Nixon J."/>
            <person name="Bollina V."/>
            <person name="Clarke W.E."/>
            <person name="Tuteja R."/>
            <person name="Spillane C."/>
            <person name="Robinson S.J."/>
            <person name="Links M.G."/>
            <person name="Clarke C."/>
            <person name="Higgins E.E."/>
            <person name="Huebert T."/>
            <person name="Sharpe A.G."/>
            <person name="Parkin I.A."/>
        </authorList>
    </citation>
    <scope>NUCLEOTIDE SEQUENCE [LARGE SCALE GENOMIC DNA]</scope>
    <source>
        <strain evidence="2">cv. DH55</strain>
    </source>
</reference>
<dbReference type="SUPFAM" id="SSF81383">
    <property type="entry name" value="F-box domain"/>
    <property type="match status" value="1"/>
</dbReference>
<accession>A0ABM0TUJ4</accession>
<dbReference type="RefSeq" id="XP_010431684.1">
    <property type="nucleotide sequence ID" value="XM_010433382.1"/>
</dbReference>
<dbReference type="GeneID" id="104716036"/>
<dbReference type="InterPro" id="IPR013187">
    <property type="entry name" value="F-box-assoc_dom_typ3"/>
</dbReference>
<dbReference type="NCBIfam" id="TIGR01640">
    <property type="entry name" value="F_box_assoc_1"/>
    <property type="match status" value="1"/>
</dbReference>
<dbReference type="InterPro" id="IPR001810">
    <property type="entry name" value="F-box_dom"/>
</dbReference>
<sequence length="415" mass="47132">MKREQQNVSEVDLVAVTERNTRAKTSSNGGEPIPLDLIVEIFSRLPAKSISRCRCVSKLWASIPRLPYFTELFLTRSLSRPKLLFACLKNNHVFFFSSPQPHQILADDNNSSVLVASYHMKIPYYLLYSVIRSSVRGLMLIGDERGSEGKKRKVSVICNPSTGQSVTLPKPKTRKRFGLRSYLGYEPIKKLYKVLSMAWGIRSSSSVDHQVLTLGTGGKPSWSRVECCIPHSVNRGCYVDHVCIDGVLYYQAFHTSTSDYIIVLFDFKSEKFRFVENFRDPLSVSFCWSSINYKGKLGSLGTGIHPRSTNIRLRVLEDAEKHEWSEHTYVLPHSWTNTIGGPCRGLRVVGVTHTNEIVFLNSCSSTSFDILYYNTERNAIRRANIQGLEAFEWHSVYAYVDHVEDVDVKLIEGLL</sequence>
<evidence type="ECO:0000313" key="3">
    <source>
        <dbReference type="RefSeq" id="XP_010431684.1"/>
    </source>
</evidence>
<dbReference type="Proteomes" id="UP000694864">
    <property type="component" value="Chromosome 9"/>
</dbReference>
<proteinExistence type="predicted"/>
<dbReference type="PANTHER" id="PTHR31111">
    <property type="entry name" value="BNAA05G37150D PROTEIN-RELATED"/>
    <property type="match status" value="1"/>
</dbReference>
<dbReference type="Pfam" id="PF08268">
    <property type="entry name" value="FBA_3"/>
    <property type="match status" value="1"/>
</dbReference>
<dbReference type="PANTHER" id="PTHR31111:SF125">
    <property type="entry name" value="F-BOX PROTEIN CPR30-LIKE"/>
    <property type="match status" value="1"/>
</dbReference>
<dbReference type="InterPro" id="IPR036047">
    <property type="entry name" value="F-box-like_dom_sf"/>
</dbReference>
<protein>
    <submittedName>
        <fullName evidence="3">F-box protein At2g19630</fullName>
    </submittedName>
</protein>
<evidence type="ECO:0000313" key="2">
    <source>
        <dbReference type="Proteomes" id="UP000694864"/>
    </source>
</evidence>